<protein>
    <submittedName>
        <fullName evidence="2">Predicted protein</fullName>
    </submittedName>
</protein>
<name>B0D1G0_LACBS</name>
<dbReference type="RefSeq" id="XP_001877525.1">
    <property type="nucleotide sequence ID" value="XM_001877490.1"/>
</dbReference>
<evidence type="ECO:0000313" key="2">
    <source>
        <dbReference type="EMBL" id="EDR11628.1"/>
    </source>
</evidence>
<dbReference type="Pfam" id="PF20415">
    <property type="entry name" value="DUF6699"/>
    <property type="match status" value="1"/>
</dbReference>
<dbReference type="AlphaFoldDB" id="B0D1G0"/>
<evidence type="ECO:0000313" key="3">
    <source>
        <dbReference type="Proteomes" id="UP000001194"/>
    </source>
</evidence>
<dbReference type="KEGG" id="lbc:LACBIDRAFT_314044"/>
<dbReference type="InParanoid" id="B0D1G0"/>
<dbReference type="OrthoDB" id="21474at2759"/>
<reference evidence="2 3" key="1">
    <citation type="journal article" date="2008" name="Nature">
        <title>The genome of Laccaria bicolor provides insights into mycorrhizal symbiosis.</title>
        <authorList>
            <person name="Martin F."/>
            <person name="Aerts A."/>
            <person name="Ahren D."/>
            <person name="Brun A."/>
            <person name="Danchin E.G.J."/>
            <person name="Duchaussoy F."/>
            <person name="Gibon J."/>
            <person name="Kohler A."/>
            <person name="Lindquist E."/>
            <person name="Pereda V."/>
            <person name="Salamov A."/>
            <person name="Shapiro H.J."/>
            <person name="Wuyts J."/>
            <person name="Blaudez D."/>
            <person name="Buee M."/>
            <person name="Brokstein P."/>
            <person name="Canbaeck B."/>
            <person name="Cohen D."/>
            <person name="Courty P.E."/>
            <person name="Coutinho P.M."/>
            <person name="Delaruelle C."/>
            <person name="Detter J.C."/>
            <person name="Deveau A."/>
            <person name="DiFazio S."/>
            <person name="Duplessis S."/>
            <person name="Fraissinet-Tachet L."/>
            <person name="Lucic E."/>
            <person name="Frey-Klett P."/>
            <person name="Fourrey C."/>
            <person name="Feussner I."/>
            <person name="Gay G."/>
            <person name="Grimwood J."/>
            <person name="Hoegger P.J."/>
            <person name="Jain P."/>
            <person name="Kilaru S."/>
            <person name="Labbe J."/>
            <person name="Lin Y.C."/>
            <person name="Legue V."/>
            <person name="Le Tacon F."/>
            <person name="Marmeisse R."/>
            <person name="Melayah D."/>
            <person name="Montanini B."/>
            <person name="Muratet M."/>
            <person name="Nehls U."/>
            <person name="Niculita-Hirzel H."/>
            <person name="Oudot-Le Secq M.P."/>
            <person name="Peter M."/>
            <person name="Quesneville H."/>
            <person name="Rajashekar B."/>
            <person name="Reich M."/>
            <person name="Rouhier N."/>
            <person name="Schmutz J."/>
            <person name="Yin T."/>
            <person name="Chalot M."/>
            <person name="Henrissat B."/>
            <person name="Kuees U."/>
            <person name="Lucas S."/>
            <person name="Van de Peer Y."/>
            <person name="Podila G.K."/>
            <person name="Polle A."/>
            <person name="Pukkila P.J."/>
            <person name="Richardson P.M."/>
            <person name="Rouze P."/>
            <person name="Sanders I.R."/>
            <person name="Stajich J.E."/>
            <person name="Tunlid A."/>
            <person name="Tuskan G."/>
            <person name="Grigoriev I.V."/>
        </authorList>
    </citation>
    <scope>NUCLEOTIDE SEQUENCE [LARGE SCALE GENOMIC DNA]</scope>
    <source>
        <strain evidence="3">S238N-H82 / ATCC MYA-4686</strain>
    </source>
</reference>
<dbReference type="STRING" id="486041.B0D1G0"/>
<dbReference type="HOGENOM" id="CLU_072871_1_0_1"/>
<proteinExistence type="predicted"/>
<gene>
    <name evidence="2" type="ORF">LACBIDRAFT_314044</name>
</gene>
<accession>B0D1G0</accession>
<sequence>MAHWGQPPWSAPPYPQHHPHVYIPGPQYANWWTHPEAYGGRPNPPPSVRSKQYPNLNPILAADTTLLRFDIKRKPRTEILASTYYSNRNSPARASPFTHMRLISKSFPWTIDIVSPDNITCEVVWDALYSALQQPIVDSEWGFIVRDGEMKETVEKAVKKRLTADGGKGDKHYKRIDFLGDETIFKGLEKDDELEKAMVLPLSQGVTETWVVKLSS</sequence>
<dbReference type="EMBL" id="DS547095">
    <property type="protein sequence ID" value="EDR11628.1"/>
    <property type="molecule type" value="Genomic_DNA"/>
</dbReference>
<dbReference type="Proteomes" id="UP000001194">
    <property type="component" value="Unassembled WGS sequence"/>
</dbReference>
<organism evidence="3">
    <name type="scientific">Laccaria bicolor (strain S238N-H82 / ATCC MYA-4686)</name>
    <name type="common">Bicoloured deceiver</name>
    <name type="synonym">Laccaria laccata var. bicolor</name>
    <dbReference type="NCBI Taxonomy" id="486041"/>
    <lineage>
        <taxon>Eukaryota</taxon>
        <taxon>Fungi</taxon>
        <taxon>Dikarya</taxon>
        <taxon>Basidiomycota</taxon>
        <taxon>Agaricomycotina</taxon>
        <taxon>Agaricomycetes</taxon>
        <taxon>Agaricomycetidae</taxon>
        <taxon>Agaricales</taxon>
        <taxon>Agaricineae</taxon>
        <taxon>Hydnangiaceae</taxon>
        <taxon>Laccaria</taxon>
    </lineage>
</organism>
<dbReference type="InterPro" id="IPR046522">
    <property type="entry name" value="DUF6699"/>
</dbReference>
<keyword evidence="3" id="KW-1185">Reference proteome</keyword>
<feature type="domain" description="DUF6699" evidence="1">
    <location>
        <begin position="67"/>
        <end position="192"/>
    </location>
</feature>
<dbReference type="GeneID" id="6073243"/>
<evidence type="ECO:0000259" key="1">
    <source>
        <dbReference type="Pfam" id="PF20415"/>
    </source>
</evidence>